<dbReference type="PANTHER" id="PTHR30600:SF10">
    <property type="entry name" value="BLL6722 PROTEIN"/>
    <property type="match status" value="1"/>
</dbReference>
<dbReference type="GO" id="GO:0046872">
    <property type="term" value="F:metal ion binding"/>
    <property type="evidence" value="ECO:0007669"/>
    <property type="project" value="UniProtKB-KW"/>
</dbReference>
<evidence type="ECO:0000256" key="6">
    <source>
        <dbReference type="ARBA" id="ARBA00023004"/>
    </source>
</evidence>
<evidence type="ECO:0000256" key="1">
    <source>
        <dbReference type="ARBA" id="ARBA00004196"/>
    </source>
</evidence>
<proteinExistence type="predicted"/>
<evidence type="ECO:0000256" key="7">
    <source>
        <dbReference type="PROSITE-ProRule" id="PRU00433"/>
    </source>
</evidence>
<reference evidence="9 10" key="1">
    <citation type="submission" date="2019-03" db="EMBL/GenBank/DDBJ databases">
        <title>Genomic Encyclopedia of Archaeal and Bacterial Type Strains, Phase II (KMG-II): from individual species to whole genera.</title>
        <authorList>
            <person name="Goeker M."/>
        </authorList>
    </citation>
    <scope>NUCLEOTIDE SEQUENCE [LARGE SCALE GENOMIC DNA]</scope>
    <source>
        <strain evidence="9 10">DSM 28323</strain>
    </source>
</reference>
<dbReference type="SUPFAM" id="SSF46626">
    <property type="entry name" value="Cytochrome c"/>
    <property type="match status" value="2"/>
</dbReference>
<dbReference type="GO" id="GO:0030313">
    <property type="term" value="C:cell envelope"/>
    <property type="evidence" value="ECO:0007669"/>
    <property type="project" value="UniProtKB-SubCell"/>
</dbReference>
<dbReference type="InterPro" id="IPR009056">
    <property type="entry name" value="Cyt_c-like_dom"/>
</dbReference>
<comment type="subcellular location">
    <subcellularLocation>
        <location evidence="1">Cell envelope</location>
    </subcellularLocation>
</comment>
<keyword evidence="9" id="KW-0575">Peroxidase</keyword>
<gene>
    <name evidence="9" type="ORF">BC659_1423</name>
</gene>
<organism evidence="9 10">
    <name type="scientific">Sediminibacterium goheungense</name>
    <dbReference type="NCBI Taxonomy" id="1086393"/>
    <lineage>
        <taxon>Bacteria</taxon>
        <taxon>Pseudomonadati</taxon>
        <taxon>Bacteroidota</taxon>
        <taxon>Chitinophagia</taxon>
        <taxon>Chitinophagales</taxon>
        <taxon>Chitinophagaceae</taxon>
        <taxon>Sediminibacterium</taxon>
    </lineage>
</organism>
<keyword evidence="3 7" id="KW-0479">Metal-binding</keyword>
<keyword evidence="10" id="KW-1185">Reference proteome</keyword>
<accession>A0A4R6J249</accession>
<feature type="domain" description="Cytochrome c" evidence="8">
    <location>
        <begin position="265"/>
        <end position="371"/>
    </location>
</feature>
<dbReference type="Pfam" id="PF03150">
    <property type="entry name" value="CCP_MauG"/>
    <property type="match status" value="1"/>
</dbReference>
<dbReference type="InterPro" id="IPR004852">
    <property type="entry name" value="Di-haem_cyt_c_peroxidsae"/>
</dbReference>
<dbReference type="PROSITE" id="PS51007">
    <property type="entry name" value="CYTC"/>
    <property type="match status" value="1"/>
</dbReference>
<dbReference type="Proteomes" id="UP000295741">
    <property type="component" value="Unassembled WGS sequence"/>
</dbReference>
<name>A0A4R6J249_9BACT</name>
<dbReference type="EMBL" id="SNWP01000010">
    <property type="protein sequence ID" value="TDO29334.1"/>
    <property type="molecule type" value="Genomic_DNA"/>
</dbReference>
<dbReference type="GO" id="GO:0020037">
    <property type="term" value="F:heme binding"/>
    <property type="evidence" value="ECO:0007669"/>
    <property type="project" value="InterPro"/>
</dbReference>
<evidence type="ECO:0000313" key="9">
    <source>
        <dbReference type="EMBL" id="TDO29334.1"/>
    </source>
</evidence>
<evidence type="ECO:0000256" key="5">
    <source>
        <dbReference type="ARBA" id="ARBA00023002"/>
    </source>
</evidence>
<dbReference type="AlphaFoldDB" id="A0A4R6J249"/>
<evidence type="ECO:0000259" key="8">
    <source>
        <dbReference type="PROSITE" id="PS51007"/>
    </source>
</evidence>
<dbReference type="PANTHER" id="PTHR30600">
    <property type="entry name" value="CYTOCHROME C PEROXIDASE-RELATED"/>
    <property type="match status" value="1"/>
</dbReference>
<dbReference type="GO" id="GO:0009055">
    <property type="term" value="F:electron transfer activity"/>
    <property type="evidence" value="ECO:0007669"/>
    <property type="project" value="InterPro"/>
</dbReference>
<evidence type="ECO:0000313" key="10">
    <source>
        <dbReference type="Proteomes" id="UP000295741"/>
    </source>
</evidence>
<keyword evidence="2 7" id="KW-0349">Heme</keyword>
<dbReference type="InterPro" id="IPR051395">
    <property type="entry name" value="Cytochrome_c_Peroxidase/MauG"/>
</dbReference>
<dbReference type="InterPro" id="IPR036909">
    <property type="entry name" value="Cyt_c-like_dom_sf"/>
</dbReference>
<evidence type="ECO:0000256" key="4">
    <source>
        <dbReference type="ARBA" id="ARBA00022729"/>
    </source>
</evidence>
<keyword evidence="4" id="KW-0732">Signal</keyword>
<evidence type="ECO:0000256" key="3">
    <source>
        <dbReference type="ARBA" id="ARBA00022723"/>
    </source>
</evidence>
<dbReference type="GO" id="GO:0004130">
    <property type="term" value="F:cytochrome-c peroxidase activity"/>
    <property type="evidence" value="ECO:0007669"/>
    <property type="project" value="TreeGrafter"/>
</dbReference>
<comment type="caution">
    <text evidence="9">The sequence shown here is derived from an EMBL/GenBank/DDBJ whole genome shotgun (WGS) entry which is preliminary data.</text>
</comment>
<keyword evidence="6 7" id="KW-0408">Iron</keyword>
<sequence length="386" mass="41943">MSCESFVNGEGFYNRLHLKSIMQILNLLHMKKNMIAVLTIVSIVFQYCSGKDAVTTNTSTTNNTIPVTTNTARTPTLPSTPYSYANQGLPSHIAQVLAAQDNTPADNPVTDHGATLGRVLFYDVQLSKTNTISCSSCHQPALSFSDSAVKSKGFAGGLTNRHSMPLVNLRFYKSGKMFWDERAATLEQQVLMPVQDMTEMGLTLDELQQKVAAQSYYPALFQNAFGSTQVTSERIAKALAQFLRSIVTTQAKYDLVKQGQAQFTPDEAAGENLFLNAGNITCAACHTPPMFITSSPAAAFGLPDATDQGINGTRAFKSSSLRNVANTAPYFHNGSVRSLQNMLAGTNGAIPQHTVAPRDVQRLLAFMQTLTDGTSILQEKYSNPFK</sequence>
<protein>
    <submittedName>
        <fullName evidence="9">Cytochrome c peroxidase</fullName>
    </submittedName>
</protein>
<dbReference type="Gene3D" id="1.10.760.10">
    <property type="entry name" value="Cytochrome c-like domain"/>
    <property type="match status" value="2"/>
</dbReference>
<keyword evidence="5" id="KW-0560">Oxidoreductase</keyword>
<evidence type="ECO:0000256" key="2">
    <source>
        <dbReference type="ARBA" id="ARBA00022617"/>
    </source>
</evidence>